<evidence type="ECO:0000313" key="1">
    <source>
        <dbReference type="EMBL" id="KXS20152.1"/>
    </source>
</evidence>
<proteinExistence type="predicted"/>
<evidence type="ECO:0000313" key="2">
    <source>
        <dbReference type="Proteomes" id="UP000070544"/>
    </source>
</evidence>
<reference evidence="1 2" key="1">
    <citation type="journal article" date="2015" name="Genome Biol. Evol.">
        <title>Phylogenomic analyses indicate that early fungi evolved digesting cell walls of algal ancestors of land plants.</title>
        <authorList>
            <person name="Chang Y."/>
            <person name="Wang S."/>
            <person name="Sekimoto S."/>
            <person name="Aerts A.L."/>
            <person name="Choi C."/>
            <person name="Clum A."/>
            <person name="LaButti K.M."/>
            <person name="Lindquist E.A."/>
            <person name="Yee Ngan C."/>
            <person name="Ohm R.A."/>
            <person name="Salamov A.A."/>
            <person name="Grigoriev I.V."/>
            <person name="Spatafora J.W."/>
            <person name="Berbee M.L."/>
        </authorList>
    </citation>
    <scope>NUCLEOTIDE SEQUENCE [LARGE SCALE GENOMIC DNA]</scope>
    <source>
        <strain evidence="1 2">JEL478</strain>
    </source>
</reference>
<keyword evidence="2" id="KW-1185">Reference proteome</keyword>
<gene>
    <name evidence="1" type="ORF">M427DRAFT_28454</name>
</gene>
<dbReference type="Proteomes" id="UP000070544">
    <property type="component" value="Unassembled WGS sequence"/>
</dbReference>
<name>A0A139ATU2_GONPJ</name>
<dbReference type="AlphaFoldDB" id="A0A139ATU2"/>
<sequence length="207" mass="23382">MPHFYEYVGWVVDSWSLVRRTSKGTVDPVAESVVTDSALRTLPPIDLWYSSANSYTGIHRSGWAYALSGLNALQAYGDNALIVDTYCDSTFLWAKQLKVDAGIVPYKKAWIGFFHHPFSETYSPHNLTRVFQTPEFLESLKTCKCLIVLVNTLAVQLRRALEEHGFGRVPVKVLTHPTETPTQTAMFTPLRFFNNPTRALLQVGAWL</sequence>
<protein>
    <recommendedName>
        <fullName evidence="3">Glycosyltransferase family 1 protein</fullName>
    </recommendedName>
</protein>
<evidence type="ECO:0008006" key="3">
    <source>
        <dbReference type="Google" id="ProtNLM"/>
    </source>
</evidence>
<dbReference type="EMBL" id="KQ965736">
    <property type="protein sequence ID" value="KXS20152.1"/>
    <property type="molecule type" value="Genomic_DNA"/>
</dbReference>
<organism evidence="1 2">
    <name type="scientific">Gonapodya prolifera (strain JEL478)</name>
    <name type="common">Monoblepharis prolifera</name>
    <dbReference type="NCBI Taxonomy" id="1344416"/>
    <lineage>
        <taxon>Eukaryota</taxon>
        <taxon>Fungi</taxon>
        <taxon>Fungi incertae sedis</taxon>
        <taxon>Chytridiomycota</taxon>
        <taxon>Chytridiomycota incertae sedis</taxon>
        <taxon>Monoblepharidomycetes</taxon>
        <taxon>Monoblepharidales</taxon>
        <taxon>Gonapodyaceae</taxon>
        <taxon>Gonapodya</taxon>
    </lineage>
</organism>
<accession>A0A139ATU2</accession>